<accession>A0A5N5CUT8</accession>
<evidence type="ECO:0000256" key="1">
    <source>
        <dbReference type="SAM" id="Coils"/>
    </source>
</evidence>
<dbReference type="OrthoDB" id="4941332at2759"/>
<evidence type="ECO:0000313" key="4">
    <source>
        <dbReference type="EMBL" id="KAB2569116.1"/>
    </source>
</evidence>
<keyword evidence="3" id="KW-0472">Membrane</keyword>
<keyword evidence="3" id="KW-1133">Transmembrane helix</keyword>
<evidence type="ECO:0000256" key="2">
    <source>
        <dbReference type="SAM" id="MobiDB-lite"/>
    </source>
</evidence>
<dbReference type="Proteomes" id="UP000627934">
    <property type="component" value="Unassembled WGS sequence"/>
</dbReference>
<dbReference type="AlphaFoldDB" id="A0A5N5CUT8"/>
<reference evidence="5" key="1">
    <citation type="submission" date="2016-08" db="EMBL/GenBank/DDBJ databases">
        <authorList>
            <person name="Yan J."/>
        </authorList>
    </citation>
    <scope>NUCLEOTIDE SEQUENCE</scope>
    <source>
        <strain evidence="5">CSS-01s</strain>
    </source>
</reference>
<feature type="transmembrane region" description="Helical" evidence="3">
    <location>
        <begin position="135"/>
        <end position="152"/>
    </location>
</feature>
<proteinExistence type="predicted"/>
<keyword evidence="3" id="KW-0812">Transmembrane</keyword>
<feature type="transmembrane region" description="Helical" evidence="3">
    <location>
        <begin position="24"/>
        <end position="45"/>
    </location>
</feature>
<evidence type="ECO:0000313" key="5">
    <source>
        <dbReference type="EMBL" id="KAF9630098.1"/>
    </source>
</evidence>
<keyword evidence="6" id="KW-1185">Reference proteome</keyword>
<feature type="compositionally biased region" description="Acidic residues" evidence="2">
    <location>
        <begin position="246"/>
        <end position="262"/>
    </location>
</feature>
<feature type="region of interest" description="Disordered" evidence="2">
    <location>
        <begin position="239"/>
        <end position="285"/>
    </location>
</feature>
<evidence type="ECO:0000256" key="3">
    <source>
        <dbReference type="SAM" id="Phobius"/>
    </source>
</evidence>
<keyword evidence="1" id="KW-0175">Coiled coil</keyword>
<reference evidence="5" key="2">
    <citation type="journal article" date="2018" name="DNA Res.">
        <title>Comparative genome and transcriptome analyses reveal adaptations to opportunistic infections in woody plant degrading pathogens of Botryosphaeriaceae.</title>
        <authorList>
            <person name="Yan J.Y."/>
            <person name="Zhao W.S."/>
            <person name="Chen Z."/>
            <person name="Xing Q.K."/>
            <person name="Zhang W."/>
            <person name="Chethana K.W.T."/>
            <person name="Xue M.F."/>
            <person name="Xu J.P."/>
            <person name="Phillips A.J.L."/>
            <person name="Wang Y."/>
            <person name="Liu J.H."/>
            <person name="Liu M."/>
            <person name="Zhou Y."/>
            <person name="Jayawardena R.S."/>
            <person name="Manawasinghe I.S."/>
            <person name="Huang J.B."/>
            <person name="Qiao G.H."/>
            <person name="Fu C.Y."/>
            <person name="Guo F.F."/>
            <person name="Dissanayake A.J."/>
            <person name="Peng Y.L."/>
            <person name="Hyde K.D."/>
            <person name="Li X.H."/>
        </authorList>
    </citation>
    <scope>NUCLEOTIDE SEQUENCE</scope>
    <source>
        <strain evidence="5">CSS-01s</strain>
    </source>
</reference>
<sequence>MQSAIVAQVAVTAISLEDLNYTRYTAKAAFIISLVTSSLSVYFACRLQQKLTNLLSNEDVKDFLSKQSKKSDIATTEGIAQKMVKLRTIEEQVEEENRRTDDMTELERLMQELDDKNRWHSASASAAYMIKIPGLFLNVAVITLLVGLGVYLKDTSSHKTWVIFMVFACSGPALYYGPWLWNHFRSIHTHHWDEYKAKTTTSIFKLEFLRPRQVRSIDEDLKKAQALATEIREDYEEKIEKAKETENDDAQVAETDEMEDGEFSQHSRDKGKQRDRRLPKRCEIL</sequence>
<dbReference type="EMBL" id="MDYX01000037">
    <property type="protein sequence ID" value="KAF9630098.1"/>
    <property type="molecule type" value="Genomic_DNA"/>
</dbReference>
<feature type="transmembrane region" description="Helical" evidence="3">
    <location>
        <begin position="158"/>
        <end position="177"/>
    </location>
</feature>
<reference evidence="4 6" key="3">
    <citation type="journal article" date="2019" name="Sci. Rep.">
        <title>A multi-omics analysis of the grapevine pathogen Lasiodiplodia theobromae reveals that temperature affects the expression of virulence- and pathogenicity-related genes.</title>
        <authorList>
            <person name="Felix C."/>
            <person name="Meneses R."/>
            <person name="Goncalves M.F.M."/>
            <person name="Tilleman L."/>
            <person name="Duarte A.S."/>
            <person name="Jorrin-Novo J.V."/>
            <person name="Van de Peer Y."/>
            <person name="Deforce D."/>
            <person name="Van Nieuwerburgh F."/>
            <person name="Esteves A.C."/>
            <person name="Alves A."/>
        </authorList>
    </citation>
    <scope>NUCLEOTIDE SEQUENCE [LARGE SCALE GENOMIC DNA]</scope>
    <source>
        <strain evidence="4 6">LA-SOL3</strain>
    </source>
</reference>
<evidence type="ECO:0000313" key="6">
    <source>
        <dbReference type="Proteomes" id="UP000325902"/>
    </source>
</evidence>
<comment type="caution">
    <text evidence="4">The sequence shown here is derived from an EMBL/GenBank/DDBJ whole genome shotgun (WGS) entry which is preliminary data.</text>
</comment>
<dbReference type="EMBL" id="VCHE01000225">
    <property type="protein sequence ID" value="KAB2569116.1"/>
    <property type="molecule type" value="Genomic_DNA"/>
</dbReference>
<name>A0A5N5CUT8_9PEZI</name>
<protein>
    <submittedName>
        <fullName evidence="4">Uncharacterized protein</fullName>
    </submittedName>
</protein>
<gene>
    <name evidence="5" type="ORF">BFW01_g279</name>
    <name evidence="4" type="ORF">DBV05_g12206</name>
</gene>
<feature type="coiled-coil region" evidence="1">
    <location>
        <begin position="79"/>
        <end position="106"/>
    </location>
</feature>
<organism evidence="4 6">
    <name type="scientific">Lasiodiplodia theobromae</name>
    <dbReference type="NCBI Taxonomy" id="45133"/>
    <lineage>
        <taxon>Eukaryota</taxon>
        <taxon>Fungi</taxon>
        <taxon>Dikarya</taxon>
        <taxon>Ascomycota</taxon>
        <taxon>Pezizomycotina</taxon>
        <taxon>Dothideomycetes</taxon>
        <taxon>Dothideomycetes incertae sedis</taxon>
        <taxon>Botryosphaeriales</taxon>
        <taxon>Botryosphaeriaceae</taxon>
        <taxon>Lasiodiplodia</taxon>
    </lineage>
</organism>
<feature type="compositionally biased region" description="Basic and acidic residues" evidence="2">
    <location>
        <begin position="263"/>
        <end position="272"/>
    </location>
</feature>
<dbReference type="Proteomes" id="UP000325902">
    <property type="component" value="Unassembled WGS sequence"/>
</dbReference>